<dbReference type="GO" id="GO:0003677">
    <property type="term" value="F:DNA binding"/>
    <property type="evidence" value="ECO:0007669"/>
    <property type="project" value="InterPro"/>
</dbReference>
<dbReference type="Proteomes" id="UP000548504">
    <property type="component" value="Unassembled WGS sequence"/>
</dbReference>
<dbReference type="AlphaFoldDB" id="A0A7X1EGQ8"/>
<dbReference type="EMBL" id="JACLAG010000001">
    <property type="protein sequence ID" value="MBC2618050.1"/>
    <property type="molecule type" value="Genomic_DNA"/>
</dbReference>
<name>A0A7X1EGQ8_9ENTR</name>
<organism evidence="1 2">
    <name type="scientific">Citrobacter cronae</name>
    <dbReference type="NCBI Taxonomy" id="1748967"/>
    <lineage>
        <taxon>Bacteria</taxon>
        <taxon>Pseudomonadati</taxon>
        <taxon>Pseudomonadota</taxon>
        <taxon>Gammaproteobacteria</taxon>
        <taxon>Enterobacterales</taxon>
        <taxon>Enterobacteriaceae</taxon>
        <taxon>Citrobacter</taxon>
        <taxon>Citrobacter freundii complex</taxon>
    </lineage>
</organism>
<dbReference type="InterPro" id="IPR036388">
    <property type="entry name" value="WH-like_DNA-bd_sf"/>
</dbReference>
<comment type="caution">
    <text evidence="1">The sequence shown here is derived from an EMBL/GenBank/DDBJ whole genome shotgun (WGS) entry which is preliminary data.</text>
</comment>
<dbReference type="Gene3D" id="1.10.10.10">
    <property type="entry name" value="Winged helix-like DNA-binding domain superfamily/Winged helix DNA-binding domain"/>
    <property type="match status" value="1"/>
</dbReference>
<accession>A0A7X1EGQ8</accession>
<gene>
    <name evidence="1" type="ORF">H7I73_00140</name>
</gene>
<proteinExistence type="predicted"/>
<evidence type="ECO:0000313" key="2">
    <source>
        <dbReference type="Proteomes" id="UP000548504"/>
    </source>
</evidence>
<protein>
    <submittedName>
        <fullName evidence="1">Uncharacterized protein</fullName>
    </submittedName>
</protein>
<dbReference type="SUPFAM" id="SSF46894">
    <property type="entry name" value="C-terminal effector domain of the bipartite response regulators"/>
    <property type="match status" value="1"/>
</dbReference>
<dbReference type="GO" id="GO:0006355">
    <property type="term" value="P:regulation of DNA-templated transcription"/>
    <property type="evidence" value="ECO:0007669"/>
    <property type="project" value="InterPro"/>
</dbReference>
<dbReference type="InterPro" id="IPR016032">
    <property type="entry name" value="Sig_transdc_resp-reg_C-effctor"/>
</dbReference>
<sequence length="274" mass="31867">MNNISYSEFLIVYALQWPETYAIEELYSQLFPDTQIKTCFSPQSLVELLEVYTTAPVILGILPHESILLLSRLSPHLQQRRILFFGQKFNYADRVVPFYFVPTDIEFIEYMHKTPKQIITMLSSLIISKIDSSDIIKKYRHPIPSNTDDLIYHVNSYIYQTLSNYGIGKQPRRVLLLLACGLSVKKIAQILSINIKTVSLYKLKGFHHLGMGTSSYDVYRGVFVKSILQQYKPDDKRNQKKELPANRAKKEDSRNLLFLIQMLDHEIDIGEHFQ</sequence>
<evidence type="ECO:0000313" key="1">
    <source>
        <dbReference type="EMBL" id="MBC2618050.1"/>
    </source>
</evidence>
<dbReference type="RefSeq" id="WP_137351122.1">
    <property type="nucleotide sequence ID" value="NZ_JACLAG010000001.1"/>
</dbReference>
<reference evidence="1 2" key="1">
    <citation type="submission" date="2020-08" db="EMBL/GenBank/DDBJ databases">
        <title>Emergence and comparative genomics analysis of Citrobacter in Fennec fox imported from North Africa to China.</title>
        <authorList>
            <person name="Zheng B."/>
        </authorList>
    </citation>
    <scope>NUCLEOTIDE SEQUENCE [LARGE SCALE GENOMIC DNA]</scope>
    <source>
        <strain evidence="1 2">FF141</strain>
    </source>
</reference>